<evidence type="ECO:0008006" key="3">
    <source>
        <dbReference type="Google" id="ProtNLM"/>
    </source>
</evidence>
<dbReference type="RefSeq" id="WP_004030113.1">
    <property type="nucleotide sequence ID" value="NZ_AMPO01000003.1"/>
</dbReference>
<protein>
    <recommendedName>
        <fullName evidence="3">Winged helix DNA-binding domain-containing protein</fullName>
    </recommendedName>
</protein>
<dbReference type="Proteomes" id="UP000007360">
    <property type="component" value="Unassembled WGS sequence"/>
</dbReference>
<name>K2RTN4_METFP</name>
<dbReference type="InterPro" id="IPR009351">
    <property type="entry name" value="AlkZ-like"/>
</dbReference>
<dbReference type="EMBL" id="AMPO01000003">
    <property type="protein sequence ID" value="EKF86170.1"/>
    <property type="molecule type" value="Genomic_DNA"/>
</dbReference>
<gene>
    <name evidence="1" type="ORF">A994_04420</name>
</gene>
<keyword evidence="2" id="KW-1185">Reference proteome</keyword>
<sequence length="349" mass="40102">MNPSTIAITRLHNQQLINTSFKEPDELISHMGAIQGQDYSGAKWAVGLRLPGVHDSQVEKAFADRTIFRTWLMRGTLHFVTAKDIRWMLELLAPRIITSNMRRYWELELDEKTLKHGNNVLKEALEGGNELNRKELLAILQKRRISTEGQRGAYLLQRASLDGVICQCGVENNNPIYMSMDSVPKTRVKREEALAALTRCYFKSRGPATIRDFMWWSGLLAADAQAGIESVASEFIQERIGDAIYWHSGSKPEMPDMQVAHLLPTYDEYLFAYRDRSASVNLKKTINGLKNRYRPTIALNGQIIGTWKRTFKNRTIIMEYNPFKNLNNEENQALSQAELLYREFMNINN</sequence>
<comment type="caution">
    <text evidence="1">The sequence shown here is derived from an EMBL/GenBank/DDBJ whole genome shotgun (WGS) entry which is preliminary data.</text>
</comment>
<organism evidence="1 2">
    <name type="scientific">Methanobacterium formicicum (strain DSM 3637 / PP1)</name>
    <dbReference type="NCBI Taxonomy" id="1204725"/>
    <lineage>
        <taxon>Archaea</taxon>
        <taxon>Methanobacteriati</taxon>
        <taxon>Methanobacteriota</taxon>
        <taxon>Methanomada group</taxon>
        <taxon>Methanobacteria</taxon>
        <taxon>Methanobacteriales</taxon>
        <taxon>Methanobacteriaceae</taxon>
        <taxon>Methanobacterium</taxon>
    </lineage>
</organism>
<evidence type="ECO:0000313" key="2">
    <source>
        <dbReference type="Proteomes" id="UP000007360"/>
    </source>
</evidence>
<dbReference type="PATRIC" id="fig|1204725.3.peg.886"/>
<dbReference type="OrthoDB" id="303731at2157"/>
<dbReference type="AlphaFoldDB" id="K2RTN4"/>
<dbReference type="PANTHER" id="PTHR38479">
    <property type="entry name" value="LMO0824 PROTEIN"/>
    <property type="match status" value="1"/>
</dbReference>
<evidence type="ECO:0000313" key="1">
    <source>
        <dbReference type="EMBL" id="EKF86170.1"/>
    </source>
</evidence>
<accession>K2RTN4</accession>
<reference evidence="1 2" key="1">
    <citation type="journal article" date="2012" name="J. Bacteriol.">
        <title>Draft genome sequence of Methanobacterium formicicum DSM 3637, an archaebacterium isolated from the methane producer amoeba Pelomyxa palustris.</title>
        <authorList>
            <person name="Gutierrez G."/>
        </authorList>
    </citation>
    <scope>NUCLEOTIDE SEQUENCE [LARGE SCALE GENOMIC DNA]</scope>
    <source>
        <strain evidence="2">DSM 3637 / PP1</strain>
    </source>
</reference>
<dbReference type="PANTHER" id="PTHR38479:SF2">
    <property type="entry name" value="WINGED HELIX DNA-BINDING DOMAIN-CONTAINING PROTEIN"/>
    <property type="match status" value="1"/>
</dbReference>
<dbReference type="Pfam" id="PF06224">
    <property type="entry name" value="AlkZ-like"/>
    <property type="match status" value="1"/>
</dbReference>
<proteinExistence type="predicted"/>